<dbReference type="KEGG" id="cna:AB433_08805"/>
<accession>A0A0G3XHH6</accession>
<dbReference type="GO" id="GO:0046047">
    <property type="term" value="P:TTP catabolic process"/>
    <property type="evidence" value="ECO:0007669"/>
    <property type="project" value="TreeGrafter"/>
</dbReference>
<dbReference type="InterPro" id="IPR004518">
    <property type="entry name" value="MazG-like_dom"/>
</dbReference>
<dbReference type="CDD" id="cd11529">
    <property type="entry name" value="NTP-PPase_MazG_Cterm"/>
    <property type="match status" value="1"/>
</dbReference>
<protein>
    <submittedName>
        <fullName evidence="1">Nucleoside triphosphate hydrolase</fullName>
        <ecNumber evidence="1">3.6.1.19</ecNumber>
    </submittedName>
</protein>
<dbReference type="NCBIfam" id="TIGR00444">
    <property type="entry name" value="mazG"/>
    <property type="match status" value="1"/>
</dbReference>
<dbReference type="EMBL" id="CP011770">
    <property type="protein sequence ID" value="AKM10051.1"/>
    <property type="molecule type" value="Genomic_DNA"/>
</dbReference>
<dbReference type="InterPro" id="IPR048015">
    <property type="entry name" value="NTP-PPase_MazG-like_N"/>
</dbReference>
<dbReference type="InterPro" id="IPR048011">
    <property type="entry name" value="NTP-PPase_MazG-like_C"/>
</dbReference>
<dbReference type="GO" id="GO:0047429">
    <property type="term" value="F:nucleoside triphosphate diphosphatase activity"/>
    <property type="evidence" value="ECO:0007669"/>
    <property type="project" value="InterPro"/>
</dbReference>
<dbReference type="EC" id="3.6.1.19" evidence="1"/>
<dbReference type="Proteomes" id="UP000035287">
    <property type="component" value="Chromosome"/>
</dbReference>
<dbReference type="PANTHER" id="PTHR30522:SF0">
    <property type="entry name" value="NUCLEOSIDE TRIPHOSPHATE PYROPHOSPHOHYDROLASE"/>
    <property type="match status" value="1"/>
</dbReference>
<gene>
    <name evidence="1" type="primary">mazG</name>
    <name evidence="1" type="ORF">AB433_08805</name>
</gene>
<dbReference type="STRING" id="1348774.AB433_08805"/>
<keyword evidence="1" id="KW-0378">Hydrolase</keyword>
<dbReference type="InterPro" id="IPR011551">
    <property type="entry name" value="NTP_PyrPHydrolase_MazG"/>
</dbReference>
<dbReference type="GO" id="GO:0006950">
    <property type="term" value="P:response to stress"/>
    <property type="evidence" value="ECO:0007669"/>
    <property type="project" value="UniProtKB-ARBA"/>
</dbReference>
<dbReference type="Gene3D" id="1.10.287.1080">
    <property type="entry name" value="MazG-like"/>
    <property type="match status" value="2"/>
</dbReference>
<sequence length="261" mass="29182">MTDKPHTPSINRLLAIMARLRDPDCGCEWDRAQDFASIAPYTIEEAYEVADAIARDDLSDLEDELGDLLLQVVFHARMAEEAGAFDFDRVAKGICDKMERRHPHIFNSVRAHDSAAVRENWESIKDAERKAKAQRGALDGVALGLPGLLRAEKLQKRAARVGFDWPDQVGAADKLREEIAEFEAATTPDDKLEEAGDILFSVVNWLRKNNISAEEALRGANAKFERRFGGMEAAAKTQGLDFASLNLESQDRLWNQVKSEE</sequence>
<dbReference type="GO" id="GO:0046061">
    <property type="term" value="P:dATP catabolic process"/>
    <property type="evidence" value="ECO:0007669"/>
    <property type="project" value="TreeGrafter"/>
</dbReference>
<proteinExistence type="predicted"/>
<dbReference type="NCBIfam" id="NF007113">
    <property type="entry name" value="PRK09562.1"/>
    <property type="match status" value="1"/>
</dbReference>
<name>A0A0G3XHH6_9SPHN</name>
<dbReference type="SUPFAM" id="SSF101386">
    <property type="entry name" value="all-alpha NTP pyrophosphatases"/>
    <property type="match status" value="2"/>
</dbReference>
<dbReference type="GO" id="GO:0046076">
    <property type="term" value="P:dTTP catabolic process"/>
    <property type="evidence" value="ECO:0007669"/>
    <property type="project" value="TreeGrafter"/>
</dbReference>
<keyword evidence="2" id="KW-1185">Reference proteome</keyword>
<dbReference type="GO" id="GO:0006203">
    <property type="term" value="P:dGTP catabolic process"/>
    <property type="evidence" value="ECO:0007669"/>
    <property type="project" value="TreeGrafter"/>
</dbReference>
<dbReference type="FunFam" id="1.10.287.1080:FF:000001">
    <property type="entry name" value="Nucleoside triphosphate pyrophosphohydrolase"/>
    <property type="match status" value="1"/>
</dbReference>
<dbReference type="CDD" id="cd11528">
    <property type="entry name" value="NTP-PPase_MazG_Nterm"/>
    <property type="match status" value="1"/>
</dbReference>
<dbReference type="OrthoDB" id="9808939at2"/>
<dbReference type="PANTHER" id="PTHR30522">
    <property type="entry name" value="NUCLEOSIDE TRIPHOSPHATE PYROPHOSPHOHYDROLASE"/>
    <property type="match status" value="1"/>
</dbReference>
<evidence type="ECO:0000313" key="2">
    <source>
        <dbReference type="Proteomes" id="UP000035287"/>
    </source>
</evidence>
<organism evidence="1 2">
    <name type="scientific">Croceicoccus naphthovorans</name>
    <dbReference type="NCBI Taxonomy" id="1348774"/>
    <lineage>
        <taxon>Bacteria</taxon>
        <taxon>Pseudomonadati</taxon>
        <taxon>Pseudomonadota</taxon>
        <taxon>Alphaproteobacteria</taxon>
        <taxon>Sphingomonadales</taxon>
        <taxon>Erythrobacteraceae</taxon>
        <taxon>Croceicoccus</taxon>
    </lineage>
</organism>
<dbReference type="PATRIC" id="fig|1348774.3.peg.1847"/>
<evidence type="ECO:0000313" key="1">
    <source>
        <dbReference type="EMBL" id="AKM10051.1"/>
    </source>
</evidence>
<dbReference type="GO" id="GO:0046081">
    <property type="term" value="P:dUTP catabolic process"/>
    <property type="evidence" value="ECO:0007669"/>
    <property type="project" value="TreeGrafter"/>
</dbReference>
<dbReference type="Pfam" id="PF03819">
    <property type="entry name" value="MazG"/>
    <property type="match status" value="1"/>
</dbReference>
<dbReference type="RefSeq" id="WP_047820729.1">
    <property type="nucleotide sequence ID" value="NZ_CP011770.1"/>
</dbReference>
<reference evidence="1 2" key="1">
    <citation type="submission" date="2015-06" db="EMBL/GenBank/DDBJ databases">
        <authorList>
            <person name="Zeng Y."/>
            <person name="Huang Y."/>
        </authorList>
    </citation>
    <scope>NUCLEOTIDE SEQUENCE [LARGE SCALE GENOMIC DNA]</scope>
    <source>
        <strain evidence="1 2">PQ-2</strain>
    </source>
</reference>
<dbReference type="GO" id="GO:0046052">
    <property type="term" value="P:UTP catabolic process"/>
    <property type="evidence" value="ECO:0007669"/>
    <property type="project" value="TreeGrafter"/>
</dbReference>
<dbReference type="AlphaFoldDB" id="A0A0G3XHH6"/>